<gene>
    <name evidence="1" type="ORF">Goshw_027836</name>
</gene>
<organism evidence="1 2">
    <name type="scientific">Gossypium schwendimanii</name>
    <name type="common">Cotton</name>
    <dbReference type="NCBI Taxonomy" id="34291"/>
    <lineage>
        <taxon>Eukaryota</taxon>
        <taxon>Viridiplantae</taxon>
        <taxon>Streptophyta</taxon>
        <taxon>Embryophyta</taxon>
        <taxon>Tracheophyta</taxon>
        <taxon>Spermatophyta</taxon>
        <taxon>Magnoliopsida</taxon>
        <taxon>eudicotyledons</taxon>
        <taxon>Gunneridae</taxon>
        <taxon>Pentapetalae</taxon>
        <taxon>rosids</taxon>
        <taxon>malvids</taxon>
        <taxon>Malvales</taxon>
        <taxon>Malvaceae</taxon>
        <taxon>Malvoideae</taxon>
        <taxon>Gossypium</taxon>
    </lineage>
</organism>
<dbReference type="Gene3D" id="1.25.70.10">
    <property type="entry name" value="Transcription termination factor 3, mitochondrial"/>
    <property type="match status" value="1"/>
</dbReference>
<protein>
    <submittedName>
        <fullName evidence="1">Uncharacterized protein</fullName>
    </submittedName>
</protein>
<evidence type="ECO:0000313" key="2">
    <source>
        <dbReference type="Proteomes" id="UP000593576"/>
    </source>
</evidence>
<dbReference type="AlphaFoldDB" id="A0A7J9MKT9"/>
<sequence length="55" mass="6092">MATSEGGIKAMMDFFVNAMGFKASFVAKQPYFPGLSMEKRLAKGKGWWERGKGSK</sequence>
<accession>A0A7J9MKT9</accession>
<dbReference type="InterPro" id="IPR038538">
    <property type="entry name" value="MTERF_sf"/>
</dbReference>
<dbReference type="Proteomes" id="UP000593576">
    <property type="component" value="Unassembled WGS sequence"/>
</dbReference>
<keyword evidence="2" id="KW-1185">Reference proteome</keyword>
<evidence type="ECO:0000313" key="1">
    <source>
        <dbReference type="EMBL" id="MBA0871590.1"/>
    </source>
</evidence>
<dbReference type="EMBL" id="JABFAF010000011">
    <property type="protein sequence ID" value="MBA0871590.1"/>
    <property type="molecule type" value="Genomic_DNA"/>
</dbReference>
<comment type="caution">
    <text evidence="1">The sequence shown here is derived from an EMBL/GenBank/DDBJ whole genome shotgun (WGS) entry which is preliminary data.</text>
</comment>
<reference evidence="1 2" key="1">
    <citation type="journal article" date="2019" name="Genome Biol. Evol.">
        <title>Insights into the evolution of the New World diploid cottons (Gossypium, subgenus Houzingenia) based on genome sequencing.</title>
        <authorList>
            <person name="Grover C.E."/>
            <person name="Arick M.A. 2nd"/>
            <person name="Thrash A."/>
            <person name="Conover J.L."/>
            <person name="Sanders W.S."/>
            <person name="Peterson D.G."/>
            <person name="Frelichowski J.E."/>
            <person name="Scheffler J.A."/>
            <person name="Scheffler B.E."/>
            <person name="Wendel J.F."/>
        </authorList>
    </citation>
    <scope>NUCLEOTIDE SEQUENCE [LARGE SCALE GENOMIC DNA]</scope>
    <source>
        <strain evidence="1">1</strain>
        <tissue evidence="1">Leaf</tissue>
    </source>
</reference>
<dbReference type="OrthoDB" id="1001023at2759"/>
<proteinExistence type="predicted"/>
<name>A0A7J9MKT9_GOSSC</name>